<gene>
    <name evidence="2" type="ORF">LJ725_24320</name>
</gene>
<proteinExistence type="predicted"/>
<evidence type="ECO:0000259" key="1">
    <source>
        <dbReference type="Pfam" id="PF12728"/>
    </source>
</evidence>
<dbReference type="Proteomes" id="UP001198862">
    <property type="component" value="Unassembled WGS sequence"/>
</dbReference>
<name>A0ABS8L197_9HYPH</name>
<sequence>MTRPTTERLDVFTSRAADAAIAAVLDQNRRLSAVHAELIATLRDEHRADLVSPLLPIDKAHSYLRISRAKLYELIEAGTLARTKIGGRAFILRTDLDALIAAGRETPRQAAAAAAAAAPRTRARRAA</sequence>
<dbReference type="RefSeq" id="WP_230553535.1">
    <property type="nucleotide sequence ID" value="NZ_JAJISD010000013.1"/>
</dbReference>
<reference evidence="2 3" key="1">
    <citation type="submission" date="2021-11" db="EMBL/GenBank/DDBJ databases">
        <authorList>
            <person name="Lee D.-H."/>
            <person name="Kim S.-B."/>
        </authorList>
    </citation>
    <scope>NUCLEOTIDE SEQUENCE [LARGE SCALE GENOMIC DNA]</scope>
    <source>
        <strain evidence="2 3">KCTC 52223</strain>
    </source>
</reference>
<dbReference type="InterPro" id="IPR041657">
    <property type="entry name" value="HTH_17"/>
</dbReference>
<evidence type="ECO:0000313" key="2">
    <source>
        <dbReference type="EMBL" id="MCC8432113.1"/>
    </source>
</evidence>
<dbReference type="EMBL" id="JAJISD010000013">
    <property type="protein sequence ID" value="MCC8432113.1"/>
    <property type="molecule type" value="Genomic_DNA"/>
</dbReference>
<evidence type="ECO:0000313" key="3">
    <source>
        <dbReference type="Proteomes" id="UP001198862"/>
    </source>
</evidence>
<organism evidence="2 3">
    <name type="scientific">Reyranella aquatilis</name>
    <dbReference type="NCBI Taxonomy" id="2035356"/>
    <lineage>
        <taxon>Bacteria</taxon>
        <taxon>Pseudomonadati</taxon>
        <taxon>Pseudomonadota</taxon>
        <taxon>Alphaproteobacteria</taxon>
        <taxon>Hyphomicrobiales</taxon>
        <taxon>Reyranellaceae</taxon>
        <taxon>Reyranella</taxon>
    </lineage>
</organism>
<accession>A0ABS8L197</accession>
<protein>
    <submittedName>
        <fullName evidence="2">Helix-turn-helix domain-containing protein</fullName>
    </submittedName>
</protein>
<dbReference type="Pfam" id="PF12728">
    <property type="entry name" value="HTH_17"/>
    <property type="match status" value="1"/>
</dbReference>
<comment type="caution">
    <text evidence="2">The sequence shown here is derived from an EMBL/GenBank/DDBJ whole genome shotgun (WGS) entry which is preliminary data.</text>
</comment>
<keyword evidence="3" id="KW-1185">Reference proteome</keyword>
<feature type="domain" description="Helix-turn-helix" evidence="1">
    <location>
        <begin position="60"/>
        <end position="103"/>
    </location>
</feature>